<accession>A0A5E4RXG1</accession>
<name>A0A5E4RXG1_9BURK</name>
<protein>
    <submittedName>
        <fullName evidence="2">GntR family transcriptional regulator</fullName>
    </submittedName>
</protein>
<dbReference type="AlphaFoldDB" id="A0A5E4RXG1"/>
<feature type="region of interest" description="Disordered" evidence="1">
    <location>
        <begin position="37"/>
        <end position="61"/>
    </location>
</feature>
<dbReference type="EMBL" id="CABPSB010000001">
    <property type="protein sequence ID" value="VVD66559.1"/>
    <property type="molecule type" value="Genomic_DNA"/>
</dbReference>
<proteinExistence type="predicted"/>
<evidence type="ECO:0000256" key="1">
    <source>
        <dbReference type="SAM" id="MobiDB-lite"/>
    </source>
</evidence>
<dbReference type="Proteomes" id="UP000406256">
    <property type="component" value="Unassembled WGS sequence"/>
</dbReference>
<organism evidence="2 3">
    <name type="scientific">Pandoraea anhela</name>
    <dbReference type="NCBI Taxonomy" id="2508295"/>
    <lineage>
        <taxon>Bacteria</taxon>
        <taxon>Pseudomonadati</taxon>
        <taxon>Pseudomonadota</taxon>
        <taxon>Betaproteobacteria</taxon>
        <taxon>Burkholderiales</taxon>
        <taxon>Burkholderiaceae</taxon>
        <taxon>Pandoraea</taxon>
    </lineage>
</organism>
<keyword evidence="3" id="KW-1185">Reference proteome</keyword>
<reference evidence="2 3" key="1">
    <citation type="submission" date="2019-08" db="EMBL/GenBank/DDBJ databases">
        <authorList>
            <person name="Peeters C."/>
        </authorList>
    </citation>
    <scope>NUCLEOTIDE SEQUENCE [LARGE SCALE GENOMIC DNA]</scope>
    <source>
        <strain evidence="2 3">LMG 31108</strain>
    </source>
</reference>
<sequence length="61" mass="6470">MCRGVPHAPEGIVRALAGKDGEKPAEIMLEYLGHIEHSPDRGAVPQAGGVKPEAGREKRAE</sequence>
<gene>
    <name evidence="2" type="ORF">PAN31108_00388</name>
</gene>
<evidence type="ECO:0000313" key="2">
    <source>
        <dbReference type="EMBL" id="VVD66559.1"/>
    </source>
</evidence>
<evidence type="ECO:0000313" key="3">
    <source>
        <dbReference type="Proteomes" id="UP000406256"/>
    </source>
</evidence>